<reference evidence="3" key="1">
    <citation type="journal article" date="2023" name="G3 (Bethesda)">
        <title>Whole genome assemblies of Zophobas morio and Tenebrio molitor.</title>
        <authorList>
            <person name="Kaur S."/>
            <person name="Stinson S.A."/>
            <person name="diCenzo G.C."/>
        </authorList>
    </citation>
    <scope>NUCLEOTIDE SEQUENCE</scope>
    <source>
        <strain evidence="3">QUZm001</strain>
    </source>
</reference>
<dbReference type="AlphaFoldDB" id="A0AA38I196"/>
<organism evidence="3 4">
    <name type="scientific">Zophobas morio</name>
    <dbReference type="NCBI Taxonomy" id="2755281"/>
    <lineage>
        <taxon>Eukaryota</taxon>
        <taxon>Metazoa</taxon>
        <taxon>Ecdysozoa</taxon>
        <taxon>Arthropoda</taxon>
        <taxon>Hexapoda</taxon>
        <taxon>Insecta</taxon>
        <taxon>Pterygota</taxon>
        <taxon>Neoptera</taxon>
        <taxon>Endopterygota</taxon>
        <taxon>Coleoptera</taxon>
        <taxon>Polyphaga</taxon>
        <taxon>Cucujiformia</taxon>
        <taxon>Tenebrionidae</taxon>
        <taxon>Zophobas</taxon>
    </lineage>
</organism>
<evidence type="ECO:0000256" key="1">
    <source>
        <dbReference type="SAM" id="MobiDB-lite"/>
    </source>
</evidence>
<evidence type="ECO:0000313" key="4">
    <source>
        <dbReference type="Proteomes" id="UP001168821"/>
    </source>
</evidence>
<keyword evidence="2" id="KW-0472">Membrane</keyword>
<accession>A0AA38I196</accession>
<feature type="compositionally biased region" description="Polar residues" evidence="1">
    <location>
        <begin position="83"/>
        <end position="103"/>
    </location>
</feature>
<feature type="region of interest" description="Disordered" evidence="1">
    <location>
        <begin position="1"/>
        <end position="106"/>
    </location>
</feature>
<comment type="caution">
    <text evidence="3">The sequence shown here is derived from an EMBL/GenBank/DDBJ whole genome shotgun (WGS) entry which is preliminary data.</text>
</comment>
<proteinExistence type="predicted"/>
<feature type="compositionally biased region" description="Polar residues" evidence="1">
    <location>
        <begin position="39"/>
        <end position="53"/>
    </location>
</feature>
<feature type="transmembrane region" description="Helical" evidence="2">
    <location>
        <begin position="167"/>
        <end position="184"/>
    </location>
</feature>
<name>A0AA38I196_9CUCU</name>
<dbReference type="EMBL" id="JALNTZ010000006">
    <property type="protein sequence ID" value="KAJ3648613.1"/>
    <property type="molecule type" value="Genomic_DNA"/>
</dbReference>
<keyword evidence="2" id="KW-1133">Transmembrane helix</keyword>
<evidence type="ECO:0000313" key="3">
    <source>
        <dbReference type="EMBL" id="KAJ3648613.1"/>
    </source>
</evidence>
<gene>
    <name evidence="3" type="ORF">Zmor_020405</name>
</gene>
<evidence type="ECO:0000256" key="2">
    <source>
        <dbReference type="SAM" id="Phobius"/>
    </source>
</evidence>
<protein>
    <submittedName>
        <fullName evidence="3">Uncharacterized protein</fullName>
    </submittedName>
</protein>
<sequence length="243" mass="27221">MRLRSRHQHPSDLIWRHPPLIPPNPLTANTPIIPHKTSTHLNPKNPFPSTEQPVSPDRSPKPPAKNNTRHHPPHISRQPLFPVSQSKAQTPKKTNTSPPTISGVNPIPHQIRRLRQQRSFQLRAAVDPLQEVRKTWSEGRRNICRLLSLPPASTLNKNRYDISKKNLLLLGLFLFYWLHAMATLEVAGGMDAAKCGVEVFEVGAGGEAVVEGAEDRDGLVFLLEAEDGVRFLLSQLGEVFEKN</sequence>
<keyword evidence="2" id="KW-0812">Transmembrane</keyword>
<dbReference type="Proteomes" id="UP001168821">
    <property type="component" value="Unassembled WGS sequence"/>
</dbReference>
<keyword evidence="4" id="KW-1185">Reference proteome</keyword>